<comment type="caution">
    <text evidence="1">The sequence shown here is derived from an EMBL/GenBank/DDBJ whole genome shotgun (WGS) entry which is preliminary data.</text>
</comment>
<sequence>MSINNKPQICIKLLRDIKTDALLIYIKTVIEELLENIKTNNYKIDLGFEEFNKEIEKNIIELNEQLDKTIINAYELKSFMAYQQARQTNHKLLPNDEALVFYYNTIVKQIETYLLEGELWIPEQIILALLSEWILEEEKSTIFYSFLNNFDYIKLLGYYEVARNNEKNINLKNNILKMYQISSSMIKRLKNSKYKINSSRKSKMRKK</sequence>
<dbReference type="AlphaFoldDB" id="A0A363CZA5"/>
<evidence type="ECO:0000313" key="1">
    <source>
        <dbReference type="EMBL" id="PUE64425.1"/>
    </source>
</evidence>
<gene>
    <name evidence="1" type="ORF">B0174_06135</name>
</gene>
<keyword evidence="2" id="KW-1185">Reference proteome</keyword>
<name>A0A363CZA5_9BACT</name>
<reference evidence="1 2" key="1">
    <citation type="submission" date="2017-02" db="EMBL/GenBank/DDBJ databases">
        <title>Arcobacter caeni sp. nov, a new Arcobacter species isolated from reclaimed water.</title>
        <authorList>
            <person name="Figueras M.J."/>
            <person name="Perez-Cataluna A."/>
            <person name="Salas-Masso N."/>
        </authorList>
    </citation>
    <scope>NUCLEOTIDE SEQUENCE [LARGE SCALE GENOMIC DNA]</scope>
    <source>
        <strain evidence="1 2">RW17-10</strain>
    </source>
</reference>
<evidence type="ECO:0000313" key="2">
    <source>
        <dbReference type="Proteomes" id="UP000251135"/>
    </source>
</evidence>
<dbReference type="EMBL" id="MUXE01000007">
    <property type="protein sequence ID" value="PUE64425.1"/>
    <property type="molecule type" value="Genomic_DNA"/>
</dbReference>
<dbReference type="Proteomes" id="UP000251135">
    <property type="component" value="Unassembled WGS sequence"/>
</dbReference>
<accession>A0A363CZA5</accession>
<dbReference type="RefSeq" id="WP_108558790.1">
    <property type="nucleotide sequence ID" value="NZ_MUXE01000007.1"/>
</dbReference>
<protein>
    <submittedName>
        <fullName evidence="1">Uncharacterized protein</fullName>
    </submittedName>
</protein>
<proteinExistence type="predicted"/>
<dbReference type="OrthoDB" id="5349213at2"/>
<organism evidence="1 2">
    <name type="scientific">Arcobacter caeni</name>
    <dbReference type="NCBI Taxonomy" id="1912877"/>
    <lineage>
        <taxon>Bacteria</taxon>
        <taxon>Pseudomonadati</taxon>
        <taxon>Campylobacterota</taxon>
        <taxon>Epsilonproteobacteria</taxon>
        <taxon>Campylobacterales</taxon>
        <taxon>Arcobacteraceae</taxon>
        <taxon>Arcobacter</taxon>
    </lineage>
</organism>